<dbReference type="PANTHER" id="PTHR38591">
    <property type="entry name" value="HYDROLASE"/>
    <property type="match status" value="1"/>
</dbReference>
<dbReference type="Proteomes" id="UP000271624">
    <property type="component" value="Unassembled WGS sequence"/>
</dbReference>
<dbReference type="OrthoDB" id="9770826at2"/>
<dbReference type="PANTHER" id="PTHR38591:SF1">
    <property type="entry name" value="BLL1000 PROTEIN"/>
    <property type="match status" value="1"/>
</dbReference>
<dbReference type="SUPFAM" id="SSF159245">
    <property type="entry name" value="AttH-like"/>
    <property type="match status" value="1"/>
</dbReference>
<dbReference type="Pfam" id="PF17186">
    <property type="entry name" value="Lipocalin_9"/>
    <property type="match status" value="1"/>
</dbReference>
<accession>A0A433VFB5</accession>
<keyword evidence="3" id="KW-1185">Reference proteome</keyword>
<feature type="domain" description="AttH" evidence="1">
    <location>
        <begin position="70"/>
        <end position="243"/>
    </location>
</feature>
<protein>
    <recommendedName>
        <fullName evidence="1">AttH domain-containing protein</fullName>
    </recommendedName>
</protein>
<dbReference type="InterPro" id="IPR023374">
    <property type="entry name" value="AttH-like_dom_sf"/>
</dbReference>
<evidence type="ECO:0000313" key="2">
    <source>
        <dbReference type="EMBL" id="RUT04802.1"/>
    </source>
</evidence>
<dbReference type="RefSeq" id="WP_127082769.1">
    <property type="nucleotide sequence ID" value="NZ_RSCL01000010.1"/>
</dbReference>
<name>A0A433VFB5_9CYAN</name>
<proteinExistence type="predicted"/>
<gene>
    <name evidence="2" type="ORF">DSM106972_043710</name>
</gene>
<dbReference type="AlphaFoldDB" id="A0A433VFB5"/>
<organism evidence="2 3">
    <name type="scientific">Dulcicalothrix desertica PCC 7102</name>
    <dbReference type="NCBI Taxonomy" id="232991"/>
    <lineage>
        <taxon>Bacteria</taxon>
        <taxon>Bacillati</taxon>
        <taxon>Cyanobacteriota</taxon>
        <taxon>Cyanophyceae</taxon>
        <taxon>Nostocales</taxon>
        <taxon>Calotrichaceae</taxon>
        <taxon>Dulcicalothrix</taxon>
    </lineage>
</organism>
<dbReference type="InterPro" id="IPR010791">
    <property type="entry name" value="AttH_dom"/>
</dbReference>
<reference evidence="2" key="1">
    <citation type="submission" date="2018-12" db="EMBL/GenBank/DDBJ databases">
        <authorList>
            <person name="Will S."/>
            <person name="Neumann-Schaal M."/>
            <person name="Henke P."/>
        </authorList>
    </citation>
    <scope>NUCLEOTIDE SEQUENCE</scope>
    <source>
        <strain evidence="2">PCC 7102</strain>
    </source>
</reference>
<sequence>MKKLFSIITAIAVIVGAIAFLYPGQRVTATGTTVQWLADNQPVIGEFKQALAPRQLEFPRDLGPHNDYQTEWWYYTGNLETDTGRPFGYELTFFRRALTPQVTLTSNSQWRSNQVYFAHFTISDIAANKFYPKEQFSRGAANIASAQSEPYGVWLNNWSVSEMAPGKVQLKAQTDKVSLNLVLEQTIPPVLQGDKGYSRKGVEPGNASYYYSIVQQKTAGTVTIGDKSYQVTGKSWKDHEFSTSFLSKGDIGWDWFSLQLNNDTALMLYLLRREDGTIEPLSSGNFIAADGSVQKLAPTDWQIEVLDTWKSPNNGAKYPSKWQINIPKLDLSLEGKPLMANQELDISTVYWEGAVGFNGEMKGERVEAKGYVELTGYADNDLSEVL</sequence>
<dbReference type="Pfam" id="PF07143">
    <property type="entry name" value="CrtC"/>
    <property type="match status" value="1"/>
</dbReference>
<reference evidence="2" key="2">
    <citation type="journal article" date="2019" name="Genome Biol. Evol.">
        <title>Day and night: Metabolic profiles and evolutionary relationships of six axenic non-marine cyanobacteria.</title>
        <authorList>
            <person name="Will S.E."/>
            <person name="Henke P."/>
            <person name="Boedeker C."/>
            <person name="Huang S."/>
            <person name="Brinkmann H."/>
            <person name="Rohde M."/>
            <person name="Jarek M."/>
            <person name="Friedl T."/>
            <person name="Seufert S."/>
            <person name="Schumacher M."/>
            <person name="Overmann J."/>
            <person name="Neumann-Schaal M."/>
            <person name="Petersen J."/>
        </authorList>
    </citation>
    <scope>NUCLEOTIDE SEQUENCE [LARGE SCALE GENOMIC DNA]</scope>
    <source>
        <strain evidence="2">PCC 7102</strain>
    </source>
</reference>
<evidence type="ECO:0000313" key="3">
    <source>
        <dbReference type="Proteomes" id="UP000271624"/>
    </source>
</evidence>
<dbReference type="Gene3D" id="2.40.370.10">
    <property type="entry name" value="AttH-like domain"/>
    <property type="match status" value="2"/>
</dbReference>
<dbReference type="EMBL" id="RSCL01000010">
    <property type="protein sequence ID" value="RUT04802.1"/>
    <property type="molecule type" value="Genomic_DNA"/>
</dbReference>
<evidence type="ECO:0000259" key="1">
    <source>
        <dbReference type="Pfam" id="PF07143"/>
    </source>
</evidence>
<comment type="caution">
    <text evidence="2">The sequence shown here is derived from an EMBL/GenBank/DDBJ whole genome shotgun (WGS) entry which is preliminary data.</text>
</comment>